<dbReference type="GO" id="GO:0005737">
    <property type="term" value="C:cytoplasm"/>
    <property type="evidence" value="ECO:0007669"/>
    <property type="project" value="TreeGrafter"/>
</dbReference>
<name>A0A0L0D8S1_THETB</name>
<dbReference type="GO" id="GO:0006423">
    <property type="term" value="P:cysteinyl-tRNA aminoacylation"/>
    <property type="evidence" value="ECO:0007669"/>
    <property type="project" value="TreeGrafter"/>
</dbReference>
<dbReference type="PRINTS" id="PR00983">
    <property type="entry name" value="TRNASYNTHCYS"/>
</dbReference>
<gene>
    <name evidence="7" type="ORF">AMSG_00555</name>
</gene>
<dbReference type="eggNOG" id="KOG2007">
    <property type="taxonomic scope" value="Eukaryota"/>
</dbReference>
<feature type="region of interest" description="Disordered" evidence="5">
    <location>
        <begin position="1"/>
        <end position="20"/>
    </location>
</feature>
<dbReference type="STRING" id="461836.A0A0L0D8S1"/>
<dbReference type="Pfam" id="PF01406">
    <property type="entry name" value="tRNA-synt_1e"/>
    <property type="match status" value="1"/>
</dbReference>
<keyword evidence="7" id="KW-0030">Aminoacyl-tRNA synthetase</keyword>
<keyword evidence="8" id="KW-1185">Reference proteome</keyword>
<dbReference type="PANTHER" id="PTHR10890">
    <property type="entry name" value="CYSTEINYL-TRNA SYNTHETASE"/>
    <property type="match status" value="1"/>
</dbReference>
<evidence type="ECO:0000256" key="4">
    <source>
        <dbReference type="ARBA" id="ARBA00022840"/>
    </source>
</evidence>
<dbReference type="Proteomes" id="UP000054408">
    <property type="component" value="Unassembled WGS sequence"/>
</dbReference>
<dbReference type="GO" id="GO:0004817">
    <property type="term" value="F:cysteine-tRNA ligase activity"/>
    <property type="evidence" value="ECO:0007669"/>
    <property type="project" value="TreeGrafter"/>
</dbReference>
<dbReference type="InterPro" id="IPR032678">
    <property type="entry name" value="tRNA-synt_1_cat_dom"/>
</dbReference>
<proteinExistence type="inferred from homology"/>
<dbReference type="SUPFAM" id="SSF52374">
    <property type="entry name" value="Nucleotidylyl transferase"/>
    <property type="match status" value="1"/>
</dbReference>
<dbReference type="Gene3D" id="3.40.50.620">
    <property type="entry name" value="HUPs"/>
    <property type="match status" value="1"/>
</dbReference>
<evidence type="ECO:0000256" key="3">
    <source>
        <dbReference type="ARBA" id="ARBA00022741"/>
    </source>
</evidence>
<protein>
    <submittedName>
        <fullName evidence="7">Cysteinyl-tRNA synthetase</fullName>
    </submittedName>
</protein>
<evidence type="ECO:0000256" key="1">
    <source>
        <dbReference type="ARBA" id="ARBA00005594"/>
    </source>
</evidence>
<dbReference type="GO" id="GO:0005524">
    <property type="term" value="F:ATP binding"/>
    <property type="evidence" value="ECO:0007669"/>
    <property type="project" value="UniProtKB-KW"/>
</dbReference>
<comment type="similarity">
    <text evidence="1">Belongs to the class-I aminoacyl-tRNA synthetase family.</text>
</comment>
<feature type="compositionally biased region" description="Basic and acidic residues" evidence="5">
    <location>
        <begin position="9"/>
        <end position="20"/>
    </location>
</feature>
<dbReference type="EMBL" id="GL349434">
    <property type="protein sequence ID" value="KNC48777.1"/>
    <property type="molecule type" value="Genomic_DNA"/>
</dbReference>
<feature type="domain" description="tRNA synthetases class I catalytic" evidence="6">
    <location>
        <begin position="33"/>
        <end position="318"/>
    </location>
</feature>
<dbReference type="PANTHER" id="PTHR10890:SF27">
    <property type="entry name" value="CYSTEINE--TRNA LIGASE, MITOCHONDRIAL-RELATED"/>
    <property type="match status" value="1"/>
</dbReference>
<sequence length="517" mass="53909">MHPPVPLRGADKGVDDGGVKDETVVPVCEPGAELSWYTCGPTVYAPAHLGHGWTYVHVDLMQRMLGSLFGVRITSVRNVTDIDDKIIARAAELDIGHAELAADMEASFNRDMAGLGVAPPHAAPRVTDAMPTIVAFIADLVARGAAYVDHSSGSVYFDTETYGDAYPAAMFKASAGLSGCRHGIGGGGDDDGDSDSAQAPGKRAPADFALWKGDASPAAVAWPAPWGPGRPGWHIECSAMATAQFGATLDVHAGGIDLKFPHHTNEIAQCLAWLDAPRDKPTSWARLFAHISHLHIDGAKMSKSLKNFITVSDVLENGAGSGDHFRLFAALHPRSAPCAMTADVAAVFAEARAIEAQLLATLAPSAAASHAVDVTHVDAALDELRTAWAHLAAPSLDARTLVDDARNRVASIDPTGPSAEGIALVSALDALGFRWQATVQGALDDCVRAELVHAMAVRRELRSALVAKSADSVTGAVGATAASLLGMAPPASIGAGWALCDALRDDIQAKHPLALRC</sequence>
<keyword evidence="2" id="KW-0436">Ligase</keyword>
<dbReference type="OrthoDB" id="438179at2759"/>
<evidence type="ECO:0000256" key="5">
    <source>
        <dbReference type="SAM" id="MobiDB-lite"/>
    </source>
</evidence>
<reference evidence="7 8" key="1">
    <citation type="submission" date="2010-05" db="EMBL/GenBank/DDBJ databases">
        <title>The Genome Sequence of Thecamonas trahens ATCC 50062.</title>
        <authorList>
            <consortium name="The Broad Institute Genome Sequencing Platform"/>
            <person name="Russ C."/>
            <person name="Cuomo C."/>
            <person name="Shea T."/>
            <person name="Young S.K."/>
            <person name="Zeng Q."/>
            <person name="Koehrsen M."/>
            <person name="Haas B."/>
            <person name="Borodovsky M."/>
            <person name="Guigo R."/>
            <person name="Alvarado L."/>
            <person name="Berlin A."/>
            <person name="Bochicchio J."/>
            <person name="Borenstein D."/>
            <person name="Chapman S."/>
            <person name="Chen Z."/>
            <person name="Freedman E."/>
            <person name="Gellesch M."/>
            <person name="Goldberg J."/>
            <person name="Griggs A."/>
            <person name="Gujja S."/>
            <person name="Heilman E."/>
            <person name="Heiman D."/>
            <person name="Hepburn T."/>
            <person name="Howarth C."/>
            <person name="Jen D."/>
            <person name="Larson L."/>
            <person name="Mehta T."/>
            <person name="Park D."/>
            <person name="Pearson M."/>
            <person name="Roberts A."/>
            <person name="Saif S."/>
            <person name="Shenoy N."/>
            <person name="Sisk P."/>
            <person name="Stolte C."/>
            <person name="Sykes S."/>
            <person name="Thomson T."/>
            <person name="Walk T."/>
            <person name="White J."/>
            <person name="Yandava C."/>
            <person name="Burger G."/>
            <person name="Gray M.W."/>
            <person name="Holland P.W.H."/>
            <person name="King N."/>
            <person name="Lang F.B.F."/>
            <person name="Roger A.J."/>
            <person name="Ruiz-Trillo I."/>
            <person name="Lander E."/>
            <person name="Nusbaum C."/>
        </authorList>
    </citation>
    <scope>NUCLEOTIDE SEQUENCE [LARGE SCALE GENOMIC DNA]</scope>
    <source>
        <strain evidence="7 8">ATCC 50062</strain>
    </source>
</reference>
<keyword evidence="4" id="KW-0067">ATP-binding</keyword>
<keyword evidence="3" id="KW-0547">Nucleotide-binding</keyword>
<accession>A0A0L0D8S1</accession>
<evidence type="ECO:0000259" key="6">
    <source>
        <dbReference type="Pfam" id="PF01406"/>
    </source>
</evidence>
<dbReference type="RefSeq" id="XP_013762828.1">
    <property type="nucleotide sequence ID" value="XM_013907374.1"/>
</dbReference>
<dbReference type="InterPro" id="IPR024909">
    <property type="entry name" value="Cys-tRNA/MSH_ligase"/>
</dbReference>
<dbReference type="InterPro" id="IPR014729">
    <property type="entry name" value="Rossmann-like_a/b/a_fold"/>
</dbReference>
<evidence type="ECO:0000256" key="2">
    <source>
        <dbReference type="ARBA" id="ARBA00022598"/>
    </source>
</evidence>
<dbReference type="GeneID" id="25560357"/>
<dbReference type="AlphaFoldDB" id="A0A0L0D8S1"/>
<evidence type="ECO:0000313" key="8">
    <source>
        <dbReference type="Proteomes" id="UP000054408"/>
    </source>
</evidence>
<organism evidence="7 8">
    <name type="scientific">Thecamonas trahens ATCC 50062</name>
    <dbReference type="NCBI Taxonomy" id="461836"/>
    <lineage>
        <taxon>Eukaryota</taxon>
        <taxon>Apusozoa</taxon>
        <taxon>Apusomonadida</taxon>
        <taxon>Apusomonadidae</taxon>
        <taxon>Thecamonas</taxon>
    </lineage>
</organism>
<evidence type="ECO:0000313" key="7">
    <source>
        <dbReference type="EMBL" id="KNC48777.1"/>
    </source>
</evidence>